<organism evidence="1 2">
    <name type="scientific">Phaseolus angularis</name>
    <name type="common">Azuki bean</name>
    <name type="synonym">Vigna angularis</name>
    <dbReference type="NCBI Taxonomy" id="3914"/>
    <lineage>
        <taxon>Eukaryota</taxon>
        <taxon>Viridiplantae</taxon>
        <taxon>Streptophyta</taxon>
        <taxon>Embryophyta</taxon>
        <taxon>Tracheophyta</taxon>
        <taxon>Spermatophyta</taxon>
        <taxon>Magnoliopsida</taxon>
        <taxon>eudicotyledons</taxon>
        <taxon>Gunneridae</taxon>
        <taxon>Pentapetalae</taxon>
        <taxon>rosids</taxon>
        <taxon>fabids</taxon>
        <taxon>Fabales</taxon>
        <taxon>Fabaceae</taxon>
        <taxon>Papilionoideae</taxon>
        <taxon>50 kb inversion clade</taxon>
        <taxon>NPAAA clade</taxon>
        <taxon>indigoferoid/millettioid clade</taxon>
        <taxon>Phaseoleae</taxon>
        <taxon>Vigna</taxon>
    </lineage>
</organism>
<name>A0A0L9V9L3_PHAAN</name>
<gene>
    <name evidence="1" type="ORF">LR48_Vigan09g043000</name>
</gene>
<evidence type="ECO:0000313" key="1">
    <source>
        <dbReference type="EMBL" id="KOM51771.1"/>
    </source>
</evidence>
<sequence>MWLSFTGLKEEGYMSHERNYDLNKWTKKKKIYKDCLRNTKRQKVYKMFLHDGMKKEEKMCAFVLAWVILPRRGIRHRLTTEELFLLHAIKTRIPTNWVVAMSDHMIEIARLHDHNLPYGVIISSVLKHHQVDLIGENKVRCIKSNEISKAALTFIGLKKTEDGWVFRDEAEPSSVNETPSTFTPHTEFERFVVDQFQRLSTIISKVEKFVIRIH</sequence>
<reference evidence="2" key="1">
    <citation type="journal article" date="2015" name="Proc. Natl. Acad. Sci. U.S.A.">
        <title>Genome sequencing of adzuki bean (Vigna angularis) provides insight into high starch and low fat accumulation and domestication.</title>
        <authorList>
            <person name="Yang K."/>
            <person name="Tian Z."/>
            <person name="Chen C."/>
            <person name="Luo L."/>
            <person name="Zhao B."/>
            <person name="Wang Z."/>
            <person name="Yu L."/>
            <person name="Li Y."/>
            <person name="Sun Y."/>
            <person name="Li W."/>
            <person name="Chen Y."/>
            <person name="Li Y."/>
            <person name="Zhang Y."/>
            <person name="Ai D."/>
            <person name="Zhao J."/>
            <person name="Shang C."/>
            <person name="Ma Y."/>
            <person name="Wu B."/>
            <person name="Wang M."/>
            <person name="Gao L."/>
            <person name="Sun D."/>
            <person name="Zhang P."/>
            <person name="Guo F."/>
            <person name="Wang W."/>
            <person name="Li Y."/>
            <person name="Wang J."/>
            <person name="Varshney R.K."/>
            <person name="Wang J."/>
            <person name="Ling H.Q."/>
            <person name="Wan P."/>
        </authorList>
    </citation>
    <scope>NUCLEOTIDE SEQUENCE</scope>
    <source>
        <strain evidence="2">cv. Jingnong 6</strain>
    </source>
</reference>
<accession>A0A0L9V9L3</accession>
<dbReference type="EMBL" id="CM003379">
    <property type="protein sequence ID" value="KOM51771.1"/>
    <property type="molecule type" value="Genomic_DNA"/>
</dbReference>
<proteinExistence type="predicted"/>
<dbReference type="AlphaFoldDB" id="A0A0L9V9L3"/>
<dbReference type="OMA" id="YMSHERN"/>
<dbReference type="Gramene" id="KOM51771">
    <property type="protein sequence ID" value="KOM51771"/>
    <property type="gene ID" value="LR48_Vigan09g043000"/>
</dbReference>
<dbReference type="Proteomes" id="UP000053144">
    <property type="component" value="Chromosome 9"/>
</dbReference>
<evidence type="ECO:0000313" key="2">
    <source>
        <dbReference type="Proteomes" id="UP000053144"/>
    </source>
</evidence>
<protein>
    <submittedName>
        <fullName evidence="1">Uncharacterized protein</fullName>
    </submittedName>
</protein>